<dbReference type="STRING" id="1790137.AXE80_01065"/>
<keyword evidence="4" id="KW-1185">Reference proteome</keyword>
<sequence>MFKYKYMISAVVLVYNEEERIVSCLKALKWCSQIIVVDMSSEDNTVELAKSLGAEICIVEKENNFDLLRNVGVEKAIHDWVLMVDADEIIPLKLANWILTELKDPKFDVYRLSRLNYILGEPMKGNGVWPDYQIKLFKKGALEIAGTIHNFIKVEKDSLIFDIPNNEEDMYMYHFTTNSLNVFLDKMKNYTEVQAENEQGNRNPFYVFLKEFLFRFFRTKGFKDKNGLNYSVLLAIYKTVIVLRTKYQKQYDYKSIKSDLLKQYE</sequence>
<evidence type="ECO:0000256" key="1">
    <source>
        <dbReference type="ARBA" id="ARBA00038494"/>
    </source>
</evidence>
<dbReference type="Proteomes" id="UP000092967">
    <property type="component" value="Chromosome"/>
</dbReference>
<feature type="domain" description="Glycosyltransferase 2-like" evidence="2">
    <location>
        <begin position="9"/>
        <end position="121"/>
    </location>
</feature>
<comment type="similarity">
    <text evidence="1">Belongs to the glycosyltransferase 2 family. WaaE/KdtX subfamily.</text>
</comment>
<dbReference type="Gene3D" id="3.90.550.10">
    <property type="entry name" value="Spore Coat Polysaccharide Biosynthesis Protein SpsA, Chain A"/>
    <property type="match status" value="1"/>
</dbReference>
<dbReference type="Pfam" id="PF00535">
    <property type="entry name" value="Glycos_transf_2"/>
    <property type="match status" value="1"/>
</dbReference>
<evidence type="ECO:0000313" key="3">
    <source>
        <dbReference type="EMBL" id="ANW94966.1"/>
    </source>
</evidence>
<dbReference type="SUPFAM" id="SSF53448">
    <property type="entry name" value="Nucleotide-diphospho-sugar transferases"/>
    <property type="match status" value="1"/>
</dbReference>
<dbReference type="PANTHER" id="PTHR43630:SF2">
    <property type="entry name" value="GLYCOSYLTRANSFERASE"/>
    <property type="match status" value="1"/>
</dbReference>
<dbReference type="InterPro" id="IPR001173">
    <property type="entry name" value="Glyco_trans_2-like"/>
</dbReference>
<reference evidence="3 4" key="1">
    <citation type="submission" date="2016-02" db="EMBL/GenBank/DDBJ databases">
        <authorList>
            <person name="Wen L."/>
            <person name="He K."/>
            <person name="Yang H."/>
        </authorList>
    </citation>
    <scope>NUCLEOTIDE SEQUENCE [LARGE SCALE GENOMIC DNA]</scope>
    <source>
        <strain evidence="3 4">CZ1127</strain>
    </source>
</reference>
<dbReference type="InterPro" id="IPR029044">
    <property type="entry name" value="Nucleotide-diphossugar_trans"/>
</dbReference>
<dbReference type="KEGG" id="wfu:AXE80_01065"/>
<dbReference type="EMBL" id="CP014224">
    <property type="protein sequence ID" value="ANW94966.1"/>
    <property type="molecule type" value="Genomic_DNA"/>
</dbReference>
<dbReference type="PANTHER" id="PTHR43630">
    <property type="entry name" value="POLY-BETA-1,6-N-ACETYL-D-GLUCOSAMINE SYNTHASE"/>
    <property type="match status" value="1"/>
</dbReference>
<protein>
    <recommendedName>
        <fullName evidence="2">Glycosyltransferase 2-like domain-containing protein</fullName>
    </recommendedName>
</protein>
<proteinExistence type="inferred from homology"/>
<dbReference type="CDD" id="cd02511">
    <property type="entry name" value="Beta4Glucosyltransferase"/>
    <property type="match status" value="1"/>
</dbReference>
<evidence type="ECO:0000259" key="2">
    <source>
        <dbReference type="Pfam" id="PF00535"/>
    </source>
</evidence>
<gene>
    <name evidence="3" type="ORF">AXE80_01065</name>
</gene>
<dbReference type="AlphaFoldDB" id="A0A1B1Y2G4"/>
<name>A0A1B1Y2G4_9FLAO</name>
<organism evidence="3 4">
    <name type="scientific">Wenyingzhuangia fucanilytica</name>
    <dbReference type="NCBI Taxonomy" id="1790137"/>
    <lineage>
        <taxon>Bacteria</taxon>
        <taxon>Pseudomonadati</taxon>
        <taxon>Bacteroidota</taxon>
        <taxon>Flavobacteriia</taxon>
        <taxon>Flavobacteriales</taxon>
        <taxon>Flavobacteriaceae</taxon>
        <taxon>Wenyingzhuangia</taxon>
    </lineage>
</organism>
<evidence type="ECO:0000313" key="4">
    <source>
        <dbReference type="Proteomes" id="UP000092967"/>
    </source>
</evidence>
<dbReference type="OrthoDB" id="9815923at2"/>
<accession>A0A1B1Y2G4</accession>